<dbReference type="PRINTS" id="PR00245">
    <property type="entry name" value="OLFACTORYR"/>
</dbReference>
<dbReference type="InterPro" id="IPR000725">
    <property type="entry name" value="Olfact_rcpt"/>
</dbReference>
<dbReference type="RefSeq" id="XP_067145606.1">
    <property type="nucleotide sequence ID" value="XM_067289505.1"/>
</dbReference>
<evidence type="ECO:0000256" key="4">
    <source>
        <dbReference type="ARBA" id="ARBA00022725"/>
    </source>
</evidence>
<dbReference type="CDD" id="cd15222">
    <property type="entry name" value="7tmA_OR51-like"/>
    <property type="match status" value="1"/>
</dbReference>
<feature type="transmembrane region" description="Helical" evidence="11">
    <location>
        <begin position="62"/>
        <end position="88"/>
    </location>
</feature>
<dbReference type="PANTHER" id="PTHR26450:SF104">
    <property type="entry name" value="OLFACTORY RECEPTOR"/>
    <property type="match status" value="1"/>
</dbReference>
<dbReference type="PROSITE" id="PS50262">
    <property type="entry name" value="G_PROTEIN_RECEP_F1_2"/>
    <property type="match status" value="1"/>
</dbReference>
<keyword evidence="6 10" id="KW-0297">G-protein coupled receptor</keyword>
<dbReference type="AlphaFoldDB" id="A0A8B7JN29"/>
<gene>
    <name evidence="14" type="primary">LOC106495405</name>
    <name evidence="15" type="synonym">LOC136991025</name>
    <name evidence="16" type="synonym">LOC136991028</name>
</gene>
<evidence type="ECO:0000256" key="10">
    <source>
        <dbReference type="RuleBase" id="RU000688"/>
    </source>
</evidence>
<evidence type="ECO:0000313" key="13">
    <source>
        <dbReference type="Proteomes" id="UP001652627"/>
    </source>
</evidence>
<name>A0A8B7JN29_9AVES</name>
<accession>A0A8B7JN29</accession>
<keyword evidence="4 11" id="KW-0552">Olfaction</keyword>
<dbReference type="RefSeq" id="XP_067145603.1">
    <property type="nucleotide sequence ID" value="XM_067289502.1"/>
</dbReference>
<dbReference type="SUPFAM" id="SSF81321">
    <property type="entry name" value="Family A G protein-coupled receptor-like"/>
    <property type="match status" value="1"/>
</dbReference>
<keyword evidence="9 10" id="KW-0807">Transducer</keyword>
<evidence type="ECO:0000256" key="8">
    <source>
        <dbReference type="ARBA" id="ARBA00023170"/>
    </source>
</evidence>
<keyword evidence="8 10" id="KW-0675">Receptor</keyword>
<feature type="transmembrane region" description="Helical" evidence="11">
    <location>
        <begin position="142"/>
        <end position="164"/>
    </location>
</feature>
<feature type="domain" description="G-protein coupled receptors family 1 profile" evidence="12">
    <location>
        <begin position="42"/>
        <end position="293"/>
    </location>
</feature>
<dbReference type="Proteomes" id="UP001652627">
    <property type="component" value="Chromosome 1"/>
</dbReference>
<dbReference type="InterPro" id="IPR050402">
    <property type="entry name" value="OR51/52/56-like"/>
</dbReference>
<dbReference type="KEGG" id="aam:106495405"/>
<keyword evidence="5 11" id="KW-1133">Transmembrane helix</keyword>
<comment type="subcellular location">
    <subcellularLocation>
        <location evidence="11">Cell membrane</location>
        <topology evidence="11">Multi-pass membrane protein</topology>
    </subcellularLocation>
    <subcellularLocation>
        <location evidence="1">Membrane</location>
        <topology evidence="1">Multi-pass membrane protein</topology>
    </subcellularLocation>
</comment>
<dbReference type="GO" id="GO:0005886">
    <property type="term" value="C:plasma membrane"/>
    <property type="evidence" value="ECO:0007669"/>
    <property type="project" value="UniProtKB-SubCell"/>
</dbReference>
<evidence type="ECO:0000256" key="2">
    <source>
        <dbReference type="ARBA" id="ARBA00022606"/>
    </source>
</evidence>
<dbReference type="GO" id="GO:0004984">
    <property type="term" value="F:olfactory receptor activity"/>
    <property type="evidence" value="ECO:0007669"/>
    <property type="project" value="InterPro"/>
</dbReference>
<reference evidence="13" key="2">
    <citation type="submission" date="2025-05" db="UniProtKB">
        <authorList>
            <consortium name="RefSeq"/>
        </authorList>
    </citation>
    <scope>NUCLEOTIDE SEQUENCE [LARGE SCALE GENOMIC DNA]</scope>
</reference>
<proteinExistence type="inferred from homology"/>
<dbReference type="RefSeq" id="XP_013811323.1">
    <property type="nucleotide sequence ID" value="XM_013955869.1"/>
</dbReference>
<organism evidence="13 14">
    <name type="scientific">Apteryx mantelli</name>
    <name type="common">North Island brown kiwi</name>
    <dbReference type="NCBI Taxonomy" id="2696672"/>
    <lineage>
        <taxon>Eukaryota</taxon>
        <taxon>Metazoa</taxon>
        <taxon>Chordata</taxon>
        <taxon>Craniata</taxon>
        <taxon>Vertebrata</taxon>
        <taxon>Euteleostomi</taxon>
        <taxon>Archelosauria</taxon>
        <taxon>Archosauria</taxon>
        <taxon>Dinosauria</taxon>
        <taxon>Saurischia</taxon>
        <taxon>Theropoda</taxon>
        <taxon>Coelurosauria</taxon>
        <taxon>Aves</taxon>
        <taxon>Palaeognathae</taxon>
        <taxon>Apterygiformes</taxon>
        <taxon>Apterygidae</taxon>
        <taxon>Apteryx</taxon>
    </lineage>
</organism>
<dbReference type="PROSITE" id="PS00237">
    <property type="entry name" value="G_PROTEIN_RECEP_F1_1"/>
    <property type="match status" value="1"/>
</dbReference>
<dbReference type="InterPro" id="IPR017452">
    <property type="entry name" value="GPCR_Rhodpsn_7TM"/>
</dbReference>
<evidence type="ECO:0000256" key="6">
    <source>
        <dbReference type="ARBA" id="ARBA00023040"/>
    </source>
</evidence>
<comment type="similarity">
    <text evidence="10">Belongs to the G-protein coupled receptor 1 family.</text>
</comment>
<dbReference type="PANTHER" id="PTHR26450">
    <property type="entry name" value="OLFACTORY RECEPTOR 56B1-RELATED"/>
    <property type="match status" value="1"/>
</dbReference>
<dbReference type="GO" id="GO:0071396">
    <property type="term" value="P:cellular response to lipid"/>
    <property type="evidence" value="ECO:0007669"/>
    <property type="project" value="UniProtKB-ARBA"/>
</dbReference>
<dbReference type="Pfam" id="PF13853">
    <property type="entry name" value="7tm_4"/>
    <property type="match status" value="1"/>
</dbReference>
<evidence type="ECO:0000313" key="14">
    <source>
        <dbReference type="RefSeq" id="XP_013811323.1"/>
    </source>
</evidence>
<evidence type="ECO:0000313" key="16">
    <source>
        <dbReference type="RefSeq" id="XP_067145606.1"/>
    </source>
</evidence>
<sequence length="317" mass="35666">MLSNLTVDSPAVFLLTGIPGLENVQSWLTIPLCTMYMVAVLGNCTILFIIHTEPSLHQPMYYFLSMLALSDLGLSVSTMPTMLSIFLLNSREVNVNSCIAQLYFIHTFSLMESAVLLAMALDRFVAIQQPLRYTSILTDSTVLRIGLAFAVRSAFMVMPTPILLRRLQFCLPNVLSHSFCLHQDVMKLSCSDRRINSILGLFVVVSTMGLDSVLIVLSYILIISTVLGIASREERLKALNTCVSHICAVLIFYVPMIGISMIHRFGKHASPLVHVLMADVYVLVPPVMNPIVYSVKTKQIRRRILLRFHRQRPREEH</sequence>
<evidence type="ECO:0000256" key="9">
    <source>
        <dbReference type="ARBA" id="ARBA00023224"/>
    </source>
</evidence>
<keyword evidence="2 11" id="KW-0716">Sensory transduction</keyword>
<evidence type="ECO:0000313" key="15">
    <source>
        <dbReference type="RefSeq" id="XP_067145603.1"/>
    </source>
</evidence>
<feature type="transmembrane region" description="Helical" evidence="11">
    <location>
        <begin position="242"/>
        <end position="266"/>
    </location>
</feature>
<evidence type="ECO:0000259" key="12">
    <source>
        <dbReference type="PROSITE" id="PS50262"/>
    </source>
</evidence>
<evidence type="ECO:0000256" key="5">
    <source>
        <dbReference type="ARBA" id="ARBA00022989"/>
    </source>
</evidence>
<keyword evidence="11" id="KW-1003">Cell membrane</keyword>
<dbReference type="Gene3D" id="1.20.1070.10">
    <property type="entry name" value="Rhodopsin 7-helix transmembrane proteins"/>
    <property type="match status" value="1"/>
</dbReference>
<evidence type="ECO:0000256" key="11">
    <source>
        <dbReference type="RuleBase" id="RU363047"/>
    </source>
</evidence>
<dbReference type="PRINTS" id="PR00237">
    <property type="entry name" value="GPCRRHODOPSN"/>
</dbReference>
<protein>
    <recommendedName>
        <fullName evidence="11">Olfactory receptor</fullName>
    </recommendedName>
</protein>
<dbReference type="GO" id="GO:0004930">
    <property type="term" value="F:G protein-coupled receptor activity"/>
    <property type="evidence" value="ECO:0007669"/>
    <property type="project" value="UniProtKB-KW"/>
</dbReference>
<reference evidence="14" key="1">
    <citation type="submission" date="2025-04" db="UniProtKB">
        <authorList>
            <consortium name="RefSeq"/>
        </authorList>
    </citation>
    <scope>IDENTIFICATION</scope>
    <source>
        <tissue evidence="15 16">Blood</tissue>
    </source>
</reference>
<feature type="transmembrane region" description="Helical" evidence="11">
    <location>
        <begin position="100"/>
        <end position="121"/>
    </location>
</feature>
<feature type="transmembrane region" description="Helical" evidence="11">
    <location>
        <begin position="272"/>
        <end position="293"/>
    </location>
</feature>
<feature type="transmembrane region" description="Helical" evidence="11">
    <location>
        <begin position="198"/>
        <end position="230"/>
    </location>
</feature>
<keyword evidence="13" id="KW-1185">Reference proteome</keyword>
<keyword evidence="3 10" id="KW-0812">Transmembrane</keyword>
<evidence type="ECO:0000256" key="1">
    <source>
        <dbReference type="ARBA" id="ARBA00004141"/>
    </source>
</evidence>
<feature type="transmembrane region" description="Helical" evidence="11">
    <location>
        <begin position="27"/>
        <end position="50"/>
    </location>
</feature>
<dbReference type="GeneID" id="106495405"/>
<dbReference type="InterPro" id="IPR000276">
    <property type="entry name" value="GPCR_Rhodpsn"/>
</dbReference>
<dbReference type="FunFam" id="1.20.1070.10:FF:000002">
    <property type="entry name" value="Olfactory receptor"/>
    <property type="match status" value="1"/>
</dbReference>
<keyword evidence="7 11" id="KW-0472">Membrane</keyword>
<evidence type="ECO:0000256" key="7">
    <source>
        <dbReference type="ARBA" id="ARBA00023136"/>
    </source>
</evidence>
<evidence type="ECO:0000256" key="3">
    <source>
        <dbReference type="ARBA" id="ARBA00022692"/>
    </source>
</evidence>
<dbReference type="OrthoDB" id="6144443at2759"/>